<comment type="subcellular location">
    <subcellularLocation>
        <location evidence="8">Cytoplasm</location>
    </subcellularLocation>
</comment>
<keyword evidence="6 8" id="KW-0342">GTP-binding</keyword>
<dbReference type="EC" id="2.7.7.77" evidence="8"/>
<keyword evidence="3 8" id="KW-0479">Metal-binding</keyword>
<dbReference type="GO" id="GO:0006777">
    <property type="term" value="P:Mo-molybdopterin cofactor biosynthetic process"/>
    <property type="evidence" value="ECO:0007669"/>
    <property type="project" value="UniProtKB-KW"/>
</dbReference>
<comment type="catalytic activity">
    <reaction evidence="8">
        <text>Mo-molybdopterin + GTP + H(+) = Mo-molybdopterin guanine dinucleotide + diphosphate</text>
        <dbReference type="Rhea" id="RHEA:34243"/>
        <dbReference type="ChEBI" id="CHEBI:15378"/>
        <dbReference type="ChEBI" id="CHEBI:33019"/>
        <dbReference type="ChEBI" id="CHEBI:37565"/>
        <dbReference type="ChEBI" id="CHEBI:71302"/>
        <dbReference type="ChEBI" id="CHEBI:71310"/>
        <dbReference type="EC" id="2.7.7.77"/>
    </reaction>
</comment>
<feature type="binding site" evidence="8">
    <location>
        <position position="106"/>
    </location>
    <ligand>
        <name>Mg(2+)</name>
        <dbReference type="ChEBI" id="CHEBI:18420"/>
    </ligand>
</feature>
<accession>F6BCX6</accession>
<keyword evidence="1 8" id="KW-0963">Cytoplasm</keyword>
<dbReference type="HOGENOM" id="CLU_055597_2_0_2"/>
<evidence type="ECO:0000256" key="4">
    <source>
        <dbReference type="ARBA" id="ARBA00022741"/>
    </source>
</evidence>
<dbReference type="InterPro" id="IPR029044">
    <property type="entry name" value="Nucleotide-diphossugar_trans"/>
</dbReference>
<comment type="similarity">
    <text evidence="8">Belongs to the MobA family.</text>
</comment>
<comment type="domain">
    <text evidence="8">The N-terminal domain determines nucleotide recognition and specific binding, while the C-terminal domain determines the specific binding to the target protein.</text>
</comment>
<feature type="binding site" evidence="8">
    <location>
        <position position="20"/>
    </location>
    <ligand>
        <name>GTP</name>
        <dbReference type="ChEBI" id="CHEBI:37565"/>
    </ligand>
</feature>
<comment type="cofactor">
    <cofactor evidence="8">
        <name>Mg(2+)</name>
        <dbReference type="ChEBI" id="CHEBI:18420"/>
    </cofactor>
</comment>
<dbReference type="KEGG" id="mig:Metig_0792"/>
<feature type="domain" description="MobA-like NTP transferase" evidence="9">
    <location>
        <begin position="5"/>
        <end position="166"/>
    </location>
</feature>
<evidence type="ECO:0000313" key="11">
    <source>
        <dbReference type="Proteomes" id="UP000009227"/>
    </source>
</evidence>
<keyword evidence="2 8" id="KW-0808">Transferase</keyword>
<evidence type="ECO:0000256" key="3">
    <source>
        <dbReference type="ARBA" id="ARBA00022723"/>
    </source>
</evidence>
<dbReference type="InterPro" id="IPR025877">
    <property type="entry name" value="MobA-like_NTP_Trfase"/>
</dbReference>
<keyword evidence="7 8" id="KW-0501">Molybdenum cofactor biosynthesis</keyword>
<dbReference type="PANTHER" id="PTHR19136">
    <property type="entry name" value="MOLYBDENUM COFACTOR GUANYLYLTRANSFERASE"/>
    <property type="match status" value="1"/>
</dbReference>
<comment type="caution">
    <text evidence="8">Lacks conserved residue(s) required for the propagation of feature annotation.</text>
</comment>
<dbReference type="CDD" id="cd02503">
    <property type="entry name" value="MobA"/>
    <property type="match status" value="1"/>
</dbReference>
<name>F6BCX6_METIK</name>
<dbReference type="AlphaFoldDB" id="F6BCX6"/>
<dbReference type="Gene3D" id="3.90.550.10">
    <property type="entry name" value="Spore Coat Polysaccharide Biosynthesis Protein SpsA, Chain A"/>
    <property type="match status" value="1"/>
</dbReference>
<keyword evidence="11" id="KW-1185">Reference proteome</keyword>
<evidence type="ECO:0000256" key="6">
    <source>
        <dbReference type="ARBA" id="ARBA00023134"/>
    </source>
</evidence>
<dbReference type="STRING" id="880724.Metig_0792"/>
<comment type="function">
    <text evidence="8">Transfers a GMP moiety from GTP to Mo-molybdopterin (Mo-MPT) cofactor (Moco or molybdenum cofactor) to form Mo-molybdopterin guanine dinucleotide (Mo-MGD) cofactor.</text>
</comment>
<dbReference type="PANTHER" id="PTHR19136:SF81">
    <property type="entry name" value="MOLYBDENUM COFACTOR GUANYLYLTRANSFERASE"/>
    <property type="match status" value="1"/>
</dbReference>
<evidence type="ECO:0000313" key="10">
    <source>
        <dbReference type="EMBL" id="AEF96337.1"/>
    </source>
</evidence>
<feature type="binding site" evidence="8">
    <location>
        <position position="77"/>
    </location>
    <ligand>
        <name>GTP</name>
        <dbReference type="ChEBI" id="CHEBI:37565"/>
    </ligand>
</feature>
<dbReference type="InterPro" id="IPR013482">
    <property type="entry name" value="Molybde_CF_guanTrfase"/>
</dbReference>
<feature type="binding site" evidence="8">
    <location>
        <position position="106"/>
    </location>
    <ligand>
        <name>GTP</name>
        <dbReference type="ChEBI" id="CHEBI:37565"/>
    </ligand>
</feature>
<keyword evidence="5 8" id="KW-0460">Magnesium</keyword>
<dbReference type="HAMAP" id="MF_00316">
    <property type="entry name" value="MobA"/>
    <property type="match status" value="1"/>
</dbReference>
<dbReference type="SUPFAM" id="SSF53448">
    <property type="entry name" value="Nucleotide-diphospho-sugar transferases"/>
    <property type="match status" value="1"/>
</dbReference>
<dbReference type="EMBL" id="CP002737">
    <property type="protein sequence ID" value="AEF96337.1"/>
    <property type="molecule type" value="Genomic_DNA"/>
</dbReference>
<evidence type="ECO:0000256" key="7">
    <source>
        <dbReference type="ARBA" id="ARBA00023150"/>
    </source>
</evidence>
<evidence type="ECO:0000256" key="8">
    <source>
        <dbReference type="HAMAP-Rule" id="MF_00316"/>
    </source>
</evidence>
<dbReference type="GO" id="GO:0005737">
    <property type="term" value="C:cytoplasm"/>
    <property type="evidence" value="ECO:0007669"/>
    <property type="project" value="UniProtKB-SubCell"/>
</dbReference>
<dbReference type="GO" id="GO:0046872">
    <property type="term" value="F:metal ion binding"/>
    <property type="evidence" value="ECO:0007669"/>
    <property type="project" value="UniProtKB-KW"/>
</dbReference>
<dbReference type="GO" id="GO:0061603">
    <property type="term" value="F:molybdenum cofactor guanylyltransferase activity"/>
    <property type="evidence" value="ECO:0007669"/>
    <property type="project" value="UniProtKB-EC"/>
</dbReference>
<evidence type="ECO:0000256" key="2">
    <source>
        <dbReference type="ARBA" id="ARBA00022679"/>
    </source>
</evidence>
<organism evidence="11">
    <name type="scientific">Methanotorris igneus (strain DSM 5666 / JCM 11834 / Kol 5)</name>
    <dbReference type="NCBI Taxonomy" id="880724"/>
    <lineage>
        <taxon>Archaea</taxon>
        <taxon>Methanobacteriati</taxon>
        <taxon>Methanobacteriota</taxon>
        <taxon>Methanomada group</taxon>
        <taxon>Methanococci</taxon>
        <taxon>Methanococcales</taxon>
        <taxon>Methanocaldococcaceae</taxon>
        <taxon>Methanotorris</taxon>
    </lineage>
</organism>
<dbReference type="Proteomes" id="UP000009227">
    <property type="component" value="Chromosome"/>
</dbReference>
<keyword evidence="4 8" id="KW-0547">Nucleotide-binding</keyword>
<feature type="binding site" evidence="8">
    <location>
        <begin position="8"/>
        <end position="10"/>
    </location>
    <ligand>
        <name>GTP</name>
        <dbReference type="ChEBI" id="CHEBI:37565"/>
    </ligand>
</feature>
<evidence type="ECO:0000259" key="9">
    <source>
        <dbReference type="Pfam" id="PF12804"/>
    </source>
</evidence>
<gene>
    <name evidence="8" type="primary">mobA</name>
    <name evidence="10" type="ordered locus">Metig_0792</name>
</gene>
<dbReference type="Pfam" id="PF12804">
    <property type="entry name" value="NTP_transf_3"/>
    <property type="match status" value="1"/>
</dbReference>
<proteinExistence type="inferred from homology"/>
<sequence length="213" mass="24708">MMISAIVLSGGKARRMNGEKAFRVVNDKYLIEYTADLLNEMNIPFVIVFRNDGEKSDDTKNLEKDFFKKYRQTITWDLEGNKGPLMGILSGMRVLNAKWILVLPCDMPLISRDAINNLIKYIDIAEKEKKNCIIPMHENGYIEPLFSLYMRSSMEVLDRMLNKNSSNKNLSMRNFIEHLSPLYVDAKKIDETGRAFININTLEELKRINSKFQ</sequence>
<evidence type="ECO:0000256" key="5">
    <source>
        <dbReference type="ARBA" id="ARBA00022842"/>
    </source>
</evidence>
<reference evidence="10 11" key="1">
    <citation type="submission" date="2011-05" db="EMBL/GenBank/DDBJ databases">
        <title>Complete sequence of Methanotorris igneus Kol 5.</title>
        <authorList>
            <consortium name="US DOE Joint Genome Institute"/>
            <person name="Lucas S."/>
            <person name="Han J."/>
            <person name="Lapidus A."/>
            <person name="Cheng J.-F."/>
            <person name="Goodwin L."/>
            <person name="Pitluck S."/>
            <person name="Peters L."/>
            <person name="Mikhailova N."/>
            <person name="Chertkov O."/>
            <person name="Han C."/>
            <person name="Tapia R."/>
            <person name="Land M."/>
            <person name="Hauser L."/>
            <person name="Kyrpides N."/>
            <person name="Ivanova N."/>
            <person name="Pagani I."/>
            <person name="Sieprawska-Lupa M."/>
            <person name="Whitman W."/>
            <person name="Woyke T."/>
        </authorList>
    </citation>
    <scope>NUCLEOTIDE SEQUENCE [LARGE SCALE GENOMIC DNA]</scope>
    <source>
        <strain evidence="11">DSM 5666 / JCM 11834 / Kol 5</strain>
    </source>
</reference>
<dbReference type="GO" id="GO:0005525">
    <property type="term" value="F:GTP binding"/>
    <property type="evidence" value="ECO:0007669"/>
    <property type="project" value="UniProtKB-UniRule"/>
</dbReference>
<protein>
    <recommendedName>
        <fullName evidence="8">Probable molybdenum cofactor guanylyltransferase</fullName>
        <shortName evidence="8">MoCo guanylyltransferase</shortName>
        <ecNumber evidence="8">2.7.7.77</ecNumber>
    </recommendedName>
    <alternativeName>
        <fullName evidence="8">GTP:molybdopterin guanylyltransferase</fullName>
    </alternativeName>
    <alternativeName>
        <fullName evidence="8">Mo-MPT guanylyltransferase</fullName>
    </alternativeName>
    <alternativeName>
        <fullName evidence="8">Molybdopterin guanylyltransferase</fullName>
    </alternativeName>
    <alternativeName>
        <fullName evidence="8">Molybdopterin-guanine dinucleotide synthase</fullName>
        <shortName evidence="8">MGD synthase</shortName>
    </alternativeName>
</protein>
<evidence type="ECO:0000256" key="1">
    <source>
        <dbReference type="ARBA" id="ARBA00022490"/>
    </source>
</evidence>